<feature type="transmembrane region" description="Helical" evidence="2">
    <location>
        <begin position="221"/>
        <end position="238"/>
    </location>
</feature>
<dbReference type="InParanoid" id="A0A0V0QBU4"/>
<evidence type="ECO:0000313" key="4">
    <source>
        <dbReference type="Proteomes" id="UP000054937"/>
    </source>
</evidence>
<feature type="region of interest" description="Disordered" evidence="1">
    <location>
        <begin position="130"/>
        <end position="172"/>
    </location>
</feature>
<comment type="caution">
    <text evidence="3">The sequence shown here is derived from an EMBL/GenBank/DDBJ whole genome shotgun (WGS) entry which is preliminary data.</text>
</comment>
<evidence type="ECO:0000256" key="1">
    <source>
        <dbReference type="SAM" id="MobiDB-lite"/>
    </source>
</evidence>
<evidence type="ECO:0000313" key="3">
    <source>
        <dbReference type="EMBL" id="KRW99524.1"/>
    </source>
</evidence>
<feature type="transmembrane region" description="Helical" evidence="2">
    <location>
        <begin position="12"/>
        <end position="36"/>
    </location>
</feature>
<keyword evidence="2" id="KW-0812">Transmembrane</keyword>
<evidence type="ECO:0000256" key="2">
    <source>
        <dbReference type="SAM" id="Phobius"/>
    </source>
</evidence>
<feature type="transmembrane region" description="Helical" evidence="2">
    <location>
        <begin position="244"/>
        <end position="267"/>
    </location>
</feature>
<dbReference type="Proteomes" id="UP000054937">
    <property type="component" value="Unassembled WGS sequence"/>
</dbReference>
<feature type="compositionally biased region" description="Basic residues" evidence="1">
    <location>
        <begin position="145"/>
        <end position="161"/>
    </location>
</feature>
<accession>A0A0V0QBU4</accession>
<keyword evidence="4" id="KW-1185">Reference proteome</keyword>
<keyword evidence="2" id="KW-0472">Membrane</keyword>
<dbReference type="AlphaFoldDB" id="A0A0V0QBU4"/>
<sequence length="268" mass="31596">MLYFLKKIIFQFFFSLDFSFNFQIILLDLLINLFNYNQVHLIMHKKFTNPKNPLNLLNLPLQILFQHIPLILPIQFHNNPTFPHKSPSHPLLRLNPHLTANNFIANISHLLAPHHTSKTSVPKQNIRTSLQNLPHQTPPPLRNQLPRRRSVQTNSQKHRLLRTQSQRSSHLQHRPYGSATAQHWNICHVTQLLLLYYLTPDAPYQTPFFGKNCCRRTVHDVTYLLFYAVLVILVIIYVKYIILVIYVVYVIYIILVIYVLIYVIILVI</sequence>
<organism evidence="3 4">
    <name type="scientific">Pseudocohnilembus persalinus</name>
    <name type="common">Ciliate</name>
    <dbReference type="NCBI Taxonomy" id="266149"/>
    <lineage>
        <taxon>Eukaryota</taxon>
        <taxon>Sar</taxon>
        <taxon>Alveolata</taxon>
        <taxon>Ciliophora</taxon>
        <taxon>Intramacronucleata</taxon>
        <taxon>Oligohymenophorea</taxon>
        <taxon>Scuticociliatia</taxon>
        <taxon>Philasterida</taxon>
        <taxon>Pseudocohnilembidae</taxon>
        <taxon>Pseudocohnilembus</taxon>
    </lineage>
</organism>
<proteinExistence type="predicted"/>
<reference evidence="3 4" key="1">
    <citation type="journal article" date="2015" name="Sci. Rep.">
        <title>Genome of the facultative scuticociliatosis pathogen Pseudocohnilembus persalinus provides insight into its virulence through horizontal gene transfer.</title>
        <authorList>
            <person name="Xiong J."/>
            <person name="Wang G."/>
            <person name="Cheng J."/>
            <person name="Tian M."/>
            <person name="Pan X."/>
            <person name="Warren A."/>
            <person name="Jiang C."/>
            <person name="Yuan D."/>
            <person name="Miao W."/>
        </authorList>
    </citation>
    <scope>NUCLEOTIDE SEQUENCE [LARGE SCALE GENOMIC DNA]</scope>
    <source>
        <strain evidence="3">36N120E</strain>
    </source>
</reference>
<name>A0A0V0QBU4_PSEPJ</name>
<gene>
    <name evidence="3" type="ORF">PPERSA_03994</name>
</gene>
<dbReference type="EMBL" id="LDAU01000211">
    <property type="protein sequence ID" value="KRW99524.1"/>
    <property type="molecule type" value="Genomic_DNA"/>
</dbReference>
<keyword evidence="2" id="KW-1133">Transmembrane helix</keyword>
<protein>
    <submittedName>
        <fullName evidence="3">Uncharacterized protein</fullName>
    </submittedName>
</protein>